<feature type="transmembrane region" description="Helical" evidence="1">
    <location>
        <begin position="147"/>
        <end position="169"/>
    </location>
</feature>
<proteinExistence type="predicted"/>
<sequence>MRHGLRSLWHSGVRTARRFSGILSSMVYSGSNFLLIFLLQNETSRLEFGIFALSQVFLQLGISVCNALFATPILIYATDRAGWRENFGSFSKANWIFSTLFGGASALIAYQIGGGLLFSVLFFALSAISFIRWFIRSAELAQENYDLAVLADIAYGVLVAGGIGLLFLLNRIDNVSVTVVQIVGCLAAFPLLAQASRMSLTTLGSASFRPYLKSLREHGRWVLLGVLTTEATANAHSYLVGFLLGPVAYAPIAAVTLFYRPVNIVIQAMTQYERPRMAHAIAEGNTRELTRFVNIFRLMSLVVCAFNALLLASILWLLPDIIGNGAYDHNELVLAASLLAAINLARALRGSESAALQAGGHFRPLAMVTVYTSPISLIGTALIVLVFPTADAALSLIGVAAGEIGMYYLYYLLYRRTFWRKDAATTASG</sequence>
<comment type="caution">
    <text evidence="2">The sequence shown here is derived from an EMBL/GenBank/DDBJ whole genome shotgun (WGS) entry which is preliminary data.</text>
</comment>
<keyword evidence="1" id="KW-0472">Membrane</keyword>
<name>A0A1Q9AU87_9HYPH</name>
<feature type="transmembrane region" description="Helical" evidence="1">
    <location>
        <begin position="295"/>
        <end position="318"/>
    </location>
</feature>
<dbReference type="AlphaFoldDB" id="A0A1Q9AU87"/>
<feature type="transmembrane region" description="Helical" evidence="1">
    <location>
        <begin position="368"/>
        <end position="387"/>
    </location>
</feature>
<organism evidence="2 3">
    <name type="scientific">Xaviernesmea oryzae</name>
    <dbReference type="NCBI Taxonomy" id="464029"/>
    <lineage>
        <taxon>Bacteria</taxon>
        <taxon>Pseudomonadati</taxon>
        <taxon>Pseudomonadota</taxon>
        <taxon>Alphaproteobacteria</taxon>
        <taxon>Hyphomicrobiales</taxon>
        <taxon>Rhizobiaceae</taxon>
        <taxon>Rhizobium/Agrobacterium group</taxon>
        <taxon>Xaviernesmea</taxon>
    </lineage>
</organism>
<evidence type="ECO:0000256" key="1">
    <source>
        <dbReference type="SAM" id="Phobius"/>
    </source>
</evidence>
<reference evidence="2 3" key="1">
    <citation type="submission" date="2016-09" db="EMBL/GenBank/DDBJ databases">
        <title>Rhizobium sp. nov., a novel species isolated from the rice rhizosphere.</title>
        <authorList>
            <person name="Zhao J."/>
            <person name="Zhang X."/>
        </authorList>
    </citation>
    <scope>NUCLEOTIDE SEQUENCE [LARGE SCALE GENOMIC DNA]</scope>
    <source>
        <strain evidence="2 3">1.7048</strain>
    </source>
</reference>
<feature type="transmembrane region" description="Helical" evidence="1">
    <location>
        <begin position="330"/>
        <end position="348"/>
    </location>
</feature>
<accession>A0A1Q9AU87</accession>
<dbReference type="OrthoDB" id="6396247at2"/>
<evidence type="ECO:0000313" key="3">
    <source>
        <dbReference type="Proteomes" id="UP000186364"/>
    </source>
</evidence>
<protein>
    <submittedName>
        <fullName evidence="2">Uncharacterized protein</fullName>
    </submittedName>
</protein>
<evidence type="ECO:0000313" key="2">
    <source>
        <dbReference type="EMBL" id="OLP59019.1"/>
    </source>
</evidence>
<gene>
    <name evidence="2" type="ORF">BJF93_03565</name>
</gene>
<keyword evidence="3" id="KW-1185">Reference proteome</keyword>
<feature type="transmembrane region" description="Helical" evidence="1">
    <location>
        <begin position="51"/>
        <end position="77"/>
    </location>
</feature>
<feature type="transmembrane region" description="Helical" evidence="1">
    <location>
        <begin position="116"/>
        <end position="135"/>
    </location>
</feature>
<keyword evidence="1" id="KW-1133">Transmembrane helix</keyword>
<keyword evidence="1" id="KW-0812">Transmembrane</keyword>
<dbReference type="Proteomes" id="UP000186364">
    <property type="component" value="Unassembled WGS sequence"/>
</dbReference>
<feature type="transmembrane region" description="Helical" evidence="1">
    <location>
        <begin position="21"/>
        <end position="39"/>
    </location>
</feature>
<feature type="transmembrane region" description="Helical" evidence="1">
    <location>
        <begin position="393"/>
        <end position="413"/>
    </location>
</feature>
<dbReference type="RefSeq" id="WP_075628363.1">
    <property type="nucleotide sequence ID" value="NZ_FOAM01000004.1"/>
</dbReference>
<dbReference type="EMBL" id="MKIP01000053">
    <property type="protein sequence ID" value="OLP59019.1"/>
    <property type="molecule type" value="Genomic_DNA"/>
</dbReference>
<feature type="transmembrane region" description="Helical" evidence="1">
    <location>
        <begin position="89"/>
        <end position="110"/>
    </location>
</feature>